<dbReference type="OrthoDB" id="1743319at2"/>
<sequence>MKGVLRMKYIIAGVISLTAFLLSGCSIFETNTALLSPPSLPVQKAELKESLTKFIPSDAVQLTPVDSKKTNNIFLSDLDNDGTNEAVIFYKVIDNYSPVHGVILKKQNGWNKIGEIVGSGSTLGKVEFADLTGDGKKEVIIGYGYNEQSDDRGLNVYELFNGPKPAKLLESAYNKFVVNDLNEDGQMDLAIVQLRRNELNKVQLYENKNGKLVKIDELSLDPFINGYENAVAGRISDNRKGILLDASIGAHSAVTFVVAMEKNHLINVFPTSSNPTFKPFSVYSQDKNKDGILEIGLLKEPILDSSKSLSELPYITEYVQLDETNNLVTKSKWFINNDFLYDFRLPDEWPEIKIEQSKDKKYTKFIQPQTGKILFDVYVTKSGKEQLSKWKVLAKQPPYIYLSKTANKTTIQQFHVR</sequence>
<organism evidence="1 2">
    <name type="scientific">Falsibacillus albus</name>
    <dbReference type="NCBI Taxonomy" id="2478915"/>
    <lineage>
        <taxon>Bacteria</taxon>
        <taxon>Bacillati</taxon>
        <taxon>Bacillota</taxon>
        <taxon>Bacilli</taxon>
        <taxon>Bacillales</taxon>
        <taxon>Bacillaceae</taxon>
        <taxon>Falsibacillus</taxon>
    </lineage>
</organism>
<dbReference type="SUPFAM" id="SSF69318">
    <property type="entry name" value="Integrin alpha N-terminal domain"/>
    <property type="match status" value="1"/>
</dbReference>
<comment type="caution">
    <text evidence="1">The sequence shown here is derived from an EMBL/GenBank/DDBJ whole genome shotgun (WGS) entry which is preliminary data.</text>
</comment>
<dbReference type="InterPro" id="IPR028994">
    <property type="entry name" value="Integrin_alpha_N"/>
</dbReference>
<dbReference type="Proteomes" id="UP000276770">
    <property type="component" value="Unassembled WGS sequence"/>
</dbReference>
<protein>
    <recommendedName>
        <fullName evidence="3">VCBS repeat-containing protein</fullName>
    </recommendedName>
</protein>
<dbReference type="AlphaFoldDB" id="A0A3L7JX76"/>
<accession>A0A3L7JX76</accession>
<keyword evidence="2" id="KW-1185">Reference proteome</keyword>
<dbReference type="PROSITE" id="PS51257">
    <property type="entry name" value="PROKAR_LIPOPROTEIN"/>
    <property type="match status" value="1"/>
</dbReference>
<evidence type="ECO:0008006" key="3">
    <source>
        <dbReference type="Google" id="ProtNLM"/>
    </source>
</evidence>
<dbReference type="RefSeq" id="WP_121680471.1">
    <property type="nucleotide sequence ID" value="NZ_RCVZ01000006.1"/>
</dbReference>
<proteinExistence type="predicted"/>
<name>A0A3L7JX76_9BACI</name>
<evidence type="ECO:0000313" key="2">
    <source>
        <dbReference type="Proteomes" id="UP000276770"/>
    </source>
</evidence>
<gene>
    <name evidence="1" type="ORF">D9X91_09960</name>
</gene>
<evidence type="ECO:0000313" key="1">
    <source>
        <dbReference type="EMBL" id="RLQ95356.1"/>
    </source>
</evidence>
<reference evidence="1 2" key="1">
    <citation type="submission" date="2018-10" db="EMBL/GenBank/DDBJ databases">
        <title>Falsibacillus sp. genome draft.</title>
        <authorList>
            <person name="Shi S."/>
        </authorList>
    </citation>
    <scope>NUCLEOTIDE SEQUENCE [LARGE SCALE GENOMIC DNA]</scope>
    <source>
        <strain evidence="1 2">GY 10110</strain>
    </source>
</reference>
<dbReference type="EMBL" id="RCVZ01000006">
    <property type="protein sequence ID" value="RLQ95356.1"/>
    <property type="molecule type" value="Genomic_DNA"/>
</dbReference>